<dbReference type="STRING" id="1150626.PHAMO_270009"/>
<evidence type="ECO:0000256" key="1">
    <source>
        <dbReference type="SAM" id="MobiDB-lite"/>
    </source>
</evidence>
<accession>H8FS30</accession>
<dbReference type="AlphaFoldDB" id="H8FS30"/>
<gene>
    <name evidence="2" type="ORF">PHAMO_270009</name>
</gene>
<sequence length="31" mass="3425">MPEEPYDALTAPPGTPEEEGARGDVMFRDVF</sequence>
<proteinExistence type="predicted"/>
<feature type="region of interest" description="Disordered" evidence="1">
    <location>
        <begin position="1"/>
        <end position="31"/>
    </location>
</feature>
<reference evidence="2 3" key="1">
    <citation type="journal article" date="2012" name="J. Bacteriol.">
        <title>Draft Genome Sequence of the Purple Photosynthetic Bacterium Phaeospirillum molischianum DSM120, a Particularly Versatile Bacterium.</title>
        <authorList>
            <person name="Duquesne K."/>
            <person name="Prima V."/>
            <person name="Ji B."/>
            <person name="Rouy Z."/>
            <person name="Medigue C."/>
            <person name="Talla E."/>
            <person name="Sturgis J.N."/>
        </authorList>
    </citation>
    <scope>NUCLEOTIDE SEQUENCE [LARGE SCALE GENOMIC DNA]</scope>
    <source>
        <strain evidence="3">DSM120</strain>
    </source>
</reference>
<keyword evidence="3" id="KW-1185">Reference proteome</keyword>
<dbReference type="EMBL" id="CAHP01000020">
    <property type="protein sequence ID" value="CCG41168.1"/>
    <property type="molecule type" value="Genomic_DNA"/>
</dbReference>
<evidence type="ECO:0000313" key="2">
    <source>
        <dbReference type="EMBL" id="CCG41168.1"/>
    </source>
</evidence>
<evidence type="ECO:0000313" key="3">
    <source>
        <dbReference type="Proteomes" id="UP000004169"/>
    </source>
</evidence>
<comment type="caution">
    <text evidence="2">The sequence shown here is derived from an EMBL/GenBank/DDBJ whole genome shotgun (WGS) entry which is preliminary data.</text>
</comment>
<name>H8FS30_MAGML</name>
<organism evidence="2 3">
    <name type="scientific">Magnetospirillum molischianum DSM 120</name>
    <dbReference type="NCBI Taxonomy" id="1150626"/>
    <lineage>
        <taxon>Bacteria</taxon>
        <taxon>Pseudomonadati</taxon>
        <taxon>Pseudomonadota</taxon>
        <taxon>Alphaproteobacteria</taxon>
        <taxon>Rhodospirillales</taxon>
        <taxon>Rhodospirillaceae</taxon>
        <taxon>Magnetospirillum</taxon>
    </lineage>
</organism>
<dbReference type="Proteomes" id="UP000004169">
    <property type="component" value="Unassembled WGS sequence"/>
</dbReference>
<feature type="compositionally biased region" description="Basic and acidic residues" evidence="1">
    <location>
        <begin position="19"/>
        <end position="31"/>
    </location>
</feature>
<protein>
    <submittedName>
        <fullName evidence="2">Uncharacterized protein</fullName>
    </submittedName>
</protein>